<comment type="catalytic activity">
    <reaction evidence="3">
        <text>[protein]-L-glutamate 5-O-methyl ester + H2O = L-glutamyl-[protein] + methanol + H(+)</text>
        <dbReference type="Rhea" id="RHEA:23236"/>
        <dbReference type="Rhea" id="RHEA-COMP:10208"/>
        <dbReference type="Rhea" id="RHEA-COMP:10311"/>
        <dbReference type="ChEBI" id="CHEBI:15377"/>
        <dbReference type="ChEBI" id="CHEBI:15378"/>
        <dbReference type="ChEBI" id="CHEBI:17790"/>
        <dbReference type="ChEBI" id="CHEBI:29973"/>
        <dbReference type="ChEBI" id="CHEBI:82795"/>
        <dbReference type="EC" id="3.1.1.61"/>
    </reaction>
</comment>
<evidence type="ECO:0000313" key="7">
    <source>
        <dbReference type="Proteomes" id="UP000594464"/>
    </source>
</evidence>
<proteinExistence type="predicted"/>
<dbReference type="GO" id="GO:0006935">
    <property type="term" value="P:chemotaxis"/>
    <property type="evidence" value="ECO:0007669"/>
    <property type="project" value="UniProtKB-UniRule"/>
</dbReference>
<accession>A0A7T0G2Y0</accession>
<feature type="active site" evidence="4">
    <location>
        <position position="41"/>
    </location>
</feature>
<dbReference type="Gene3D" id="3.40.50.180">
    <property type="entry name" value="Methylesterase CheB, C-terminal domain"/>
    <property type="match status" value="1"/>
</dbReference>
<keyword evidence="1 4" id="KW-0378">Hydrolase</keyword>
<protein>
    <recommendedName>
        <fullName evidence="2">protein-glutamate methylesterase</fullName>
        <ecNumber evidence="2">3.1.1.61</ecNumber>
    </recommendedName>
</protein>
<dbReference type="Pfam" id="PF01339">
    <property type="entry name" value="CheB_methylest"/>
    <property type="match status" value="1"/>
</dbReference>
<dbReference type="PANTHER" id="PTHR42872">
    <property type="entry name" value="PROTEIN-GLUTAMATE METHYLESTERASE/PROTEIN-GLUTAMINE GLUTAMINASE"/>
    <property type="match status" value="1"/>
</dbReference>
<sequence>MGTKQYEMIVLGGSAGSFKVLGQLLKDLPAEFPVPIVVVQHVWKGSNGSVANTLNHIANLNVSEAEEKIVPMHSNIYLAPGGYHLLIETDKSFSLSIDPLVNYSRPSIDVLFQSAAEAYGQSLIGILLTGANADGAKGLKAIKDAGGLAIVQDPETAESPFMPARALEITPVDHIVAAEQIGGLLQDLMRKGEVTQ</sequence>
<dbReference type="InterPro" id="IPR000673">
    <property type="entry name" value="Sig_transdc_resp-reg_Me-estase"/>
</dbReference>
<dbReference type="AlphaFoldDB" id="A0A7T0G2Y0"/>
<evidence type="ECO:0000256" key="4">
    <source>
        <dbReference type="PROSITE-ProRule" id="PRU00050"/>
    </source>
</evidence>
<name>A0A7T0G2Y0_9BACT</name>
<dbReference type="GO" id="GO:0008984">
    <property type="term" value="F:protein-glutamate methylesterase activity"/>
    <property type="evidence" value="ECO:0007669"/>
    <property type="project" value="UniProtKB-EC"/>
</dbReference>
<dbReference type="KEGG" id="nva:G3M78_05235"/>
<dbReference type="Proteomes" id="UP000594464">
    <property type="component" value="Chromosome"/>
</dbReference>
<dbReference type="InterPro" id="IPR035909">
    <property type="entry name" value="CheB_C"/>
</dbReference>
<organism evidence="6 7">
    <name type="scientific">Candidatus Nitrohelix vancouverensis</name>
    <dbReference type="NCBI Taxonomy" id="2705534"/>
    <lineage>
        <taxon>Bacteria</taxon>
        <taxon>Pseudomonadati</taxon>
        <taxon>Nitrospinota/Tectimicrobiota group</taxon>
        <taxon>Nitrospinota</taxon>
        <taxon>Nitrospinia</taxon>
        <taxon>Nitrospinales</taxon>
        <taxon>Nitrospinaceae</taxon>
        <taxon>Candidatus Nitrohelix</taxon>
    </lineage>
</organism>
<evidence type="ECO:0000256" key="2">
    <source>
        <dbReference type="ARBA" id="ARBA00039140"/>
    </source>
</evidence>
<evidence type="ECO:0000259" key="5">
    <source>
        <dbReference type="PROSITE" id="PS50122"/>
    </source>
</evidence>
<feature type="domain" description="CheB-type methylesterase" evidence="5">
    <location>
        <begin position="7"/>
        <end position="192"/>
    </location>
</feature>
<dbReference type="PANTHER" id="PTHR42872:SF3">
    <property type="entry name" value="PROTEIN-GLUTAMATE METHYLESTERASE_PROTEIN-GLUTAMINE GLUTAMINASE 1"/>
    <property type="match status" value="1"/>
</dbReference>
<dbReference type="GO" id="GO:0005737">
    <property type="term" value="C:cytoplasm"/>
    <property type="evidence" value="ECO:0007669"/>
    <property type="project" value="InterPro"/>
</dbReference>
<evidence type="ECO:0000256" key="3">
    <source>
        <dbReference type="ARBA" id="ARBA00048267"/>
    </source>
</evidence>
<dbReference type="EMBL" id="CP048620">
    <property type="protein sequence ID" value="QPJ64820.1"/>
    <property type="molecule type" value="Genomic_DNA"/>
</dbReference>
<dbReference type="SUPFAM" id="SSF52738">
    <property type="entry name" value="Methylesterase CheB, C-terminal domain"/>
    <property type="match status" value="1"/>
</dbReference>
<feature type="active site" evidence="4">
    <location>
        <position position="14"/>
    </location>
</feature>
<dbReference type="PROSITE" id="PS50122">
    <property type="entry name" value="CHEB"/>
    <property type="match status" value="1"/>
</dbReference>
<reference evidence="7" key="1">
    <citation type="submission" date="2020-02" db="EMBL/GenBank/DDBJ databases">
        <title>Genomic and physiological characterization of two novel Nitrospinaceae genera.</title>
        <authorList>
            <person name="Mueller A.J."/>
            <person name="Jung M.-Y."/>
            <person name="Strachan C.R."/>
            <person name="Herbold C.W."/>
            <person name="Kirkegaard R.H."/>
            <person name="Daims H."/>
        </authorList>
    </citation>
    <scope>NUCLEOTIDE SEQUENCE [LARGE SCALE GENOMIC DNA]</scope>
</reference>
<feature type="active site" evidence="4">
    <location>
        <position position="134"/>
    </location>
</feature>
<dbReference type="EC" id="3.1.1.61" evidence="2"/>
<dbReference type="GO" id="GO:0000156">
    <property type="term" value="F:phosphorelay response regulator activity"/>
    <property type="evidence" value="ECO:0007669"/>
    <property type="project" value="InterPro"/>
</dbReference>
<evidence type="ECO:0000313" key="6">
    <source>
        <dbReference type="EMBL" id="QPJ64820.1"/>
    </source>
</evidence>
<keyword evidence="4" id="KW-0145">Chemotaxis</keyword>
<gene>
    <name evidence="6" type="ORF">G3M78_05235</name>
</gene>
<evidence type="ECO:0000256" key="1">
    <source>
        <dbReference type="ARBA" id="ARBA00022801"/>
    </source>
</evidence>
<dbReference type="CDD" id="cd16433">
    <property type="entry name" value="CheB"/>
    <property type="match status" value="1"/>
</dbReference>